<reference evidence="2" key="1">
    <citation type="journal article" date="2019" name="Int. J. Syst. Evol. Microbiol.">
        <title>The Global Catalogue of Microorganisms (GCM) 10K type strain sequencing project: providing services to taxonomists for standard genome sequencing and annotation.</title>
        <authorList>
            <consortium name="The Broad Institute Genomics Platform"/>
            <consortium name="The Broad Institute Genome Sequencing Center for Infectious Disease"/>
            <person name="Wu L."/>
            <person name="Ma J."/>
        </authorList>
    </citation>
    <scope>NUCLEOTIDE SEQUENCE [LARGE SCALE GENOMIC DNA]</scope>
    <source>
        <strain evidence="2">JCM 18303</strain>
    </source>
</reference>
<evidence type="ECO:0000313" key="1">
    <source>
        <dbReference type="EMBL" id="GAA5172706.1"/>
    </source>
</evidence>
<sequence length="203" mass="21037">MRLSPRPLRRAVLPVRNPHGVIGTATVVAPGLALTALHVITPERPGSLSLGSNYPVVAVETLPVAEYHGVQEHAHRSQRRAQRLVGGDIDVALGTVDLVLLAVPGLHGPVLSPRATPVEVGEHLVVPGYPGGHWCVSQGPVTGADEADFAVQMLLGPGASGAPALDRDHRLAGVVTLDHEAATVCIGPVLVSTFLQQLQAVVG</sequence>
<dbReference type="Pfam" id="PF13365">
    <property type="entry name" value="Trypsin_2"/>
    <property type="match status" value="1"/>
</dbReference>
<protein>
    <recommendedName>
        <fullName evidence="3">Trypsin-like peptidase</fullName>
    </recommendedName>
</protein>
<accession>A0ABP9R7Z5</accession>
<dbReference type="SUPFAM" id="SSF50494">
    <property type="entry name" value="Trypsin-like serine proteases"/>
    <property type="match status" value="1"/>
</dbReference>
<name>A0ABP9R7Z5_9PSEU</name>
<dbReference type="EMBL" id="BAABJP010000052">
    <property type="protein sequence ID" value="GAA5172706.1"/>
    <property type="molecule type" value="Genomic_DNA"/>
</dbReference>
<evidence type="ECO:0000313" key="2">
    <source>
        <dbReference type="Proteomes" id="UP001428817"/>
    </source>
</evidence>
<dbReference type="Gene3D" id="2.40.10.10">
    <property type="entry name" value="Trypsin-like serine proteases"/>
    <property type="match status" value="2"/>
</dbReference>
<keyword evidence="2" id="KW-1185">Reference proteome</keyword>
<organism evidence="1 2">
    <name type="scientific">Pseudonocardia eucalypti</name>
    <dbReference type="NCBI Taxonomy" id="648755"/>
    <lineage>
        <taxon>Bacteria</taxon>
        <taxon>Bacillati</taxon>
        <taxon>Actinomycetota</taxon>
        <taxon>Actinomycetes</taxon>
        <taxon>Pseudonocardiales</taxon>
        <taxon>Pseudonocardiaceae</taxon>
        <taxon>Pseudonocardia</taxon>
    </lineage>
</organism>
<gene>
    <name evidence="1" type="ORF">GCM10023321_72940</name>
</gene>
<proteinExistence type="predicted"/>
<dbReference type="InterPro" id="IPR043504">
    <property type="entry name" value="Peptidase_S1_PA_chymotrypsin"/>
</dbReference>
<comment type="caution">
    <text evidence="1">The sequence shown here is derived from an EMBL/GenBank/DDBJ whole genome shotgun (WGS) entry which is preliminary data.</text>
</comment>
<dbReference type="RefSeq" id="WP_185063166.1">
    <property type="nucleotide sequence ID" value="NZ_BAABJP010000052.1"/>
</dbReference>
<evidence type="ECO:0008006" key="3">
    <source>
        <dbReference type="Google" id="ProtNLM"/>
    </source>
</evidence>
<dbReference type="InterPro" id="IPR009003">
    <property type="entry name" value="Peptidase_S1_PA"/>
</dbReference>
<dbReference type="Proteomes" id="UP001428817">
    <property type="component" value="Unassembled WGS sequence"/>
</dbReference>